<dbReference type="InterPro" id="IPR027417">
    <property type="entry name" value="P-loop_NTPase"/>
</dbReference>
<dbReference type="GO" id="GO:0008146">
    <property type="term" value="F:sulfotransferase activity"/>
    <property type="evidence" value="ECO:0007669"/>
    <property type="project" value="InterPro"/>
</dbReference>
<dbReference type="OMA" id="MNINPLP"/>
<evidence type="ECO:0000256" key="2">
    <source>
        <dbReference type="ARBA" id="ARBA00022679"/>
    </source>
</evidence>
<comment type="similarity">
    <text evidence="1 3">Belongs to the sulfotransferase 1 family.</text>
</comment>
<sequence length="198" mass="23198">MPCYSLPDSIKTTKCRIVCVCRNPLDTFVSIWHFFQEFEACKGIKPDMEMMEKYVDKFCSGVSPWGPYENHVLSYWKESKQNPKKVLFLEYEGLKKEPRDHLKRLVEFVGCPFSEEEEKGKVVDEITEVCSFKSLKEMEVNKSGKVIFGFENKALFRKGEVGDWTNYLTPMMAKQFDQMLEKLKTAGFSFEYYQMNSS</sequence>
<dbReference type="EnsemblPlants" id="AUR62032591-RA">
    <property type="protein sequence ID" value="AUR62032591-RA:cds"/>
    <property type="gene ID" value="AUR62032591"/>
</dbReference>
<keyword evidence="6" id="KW-1185">Reference proteome</keyword>
<evidence type="ECO:0000256" key="1">
    <source>
        <dbReference type="ARBA" id="ARBA00005771"/>
    </source>
</evidence>
<dbReference type="Gene3D" id="3.40.50.300">
    <property type="entry name" value="P-loop containing nucleotide triphosphate hydrolases"/>
    <property type="match status" value="1"/>
</dbReference>
<protein>
    <recommendedName>
        <fullName evidence="3">Sulfotransferase</fullName>
        <ecNumber evidence="3">2.8.2.-</ecNumber>
    </recommendedName>
</protein>
<reference evidence="5" key="1">
    <citation type="journal article" date="2017" name="Nature">
        <title>The genome of Chenopodium quinoa.</title>
        <authorList>
            <person name="Jarvis D.E."/>
            <person name="Ho Y.S."/>
            <person name="Lightfoot D.J."/>
            <person name="Schmoeckel S.M."/>
            <person name="Li B."/>
            <person name="Borm T.J.A."/>
            <person name="Ohyanagi H."/>
            <person name="Mineta K."/>
            <person name="Michell C.T."/>
            <person name="Saber N."/>
            <person name="Kharbatia N.M."/>
            <person name="Rupper R.R."/>
            <person name="Sharp A.R."/>
            <person name="Dally N."/>
            <person name="Boughton B.A."/>
            <person name="Woo Y.H."/>
            <person name="Gao G."/>
            <person name="Schijlen E.G.W.M."/>
            <person name="Guo X."/>
            <person name="Momin A.A."/>
            <person name="Negrao S."/>
            <person name="Al-Babili S."/>
            <person name="Gehring C."/>
            <person name="Roessner U."/>
            <person name="Jung C."/>
            <person name="Murphy K."/>
            <person name="Arold S.T."/>
            <person name="Gojobori T."/>
            <person name="van der Linden C.G."/>
            <person name="van Loo E.N."/>
            <person name="Jellen E.N."/>
            <person name="Maughan P.J."/>
            <person name="Tester M."/>
        </authorList>
    </citation>
    <scope>NUCLEOTIDE SEQUENCE [LARGE SCALE GENOMIC DNA]</scope>
    <source>
        <strain evidence="5">cv. PI 614886</strain>
    </source>
</reference>
<accession>A0A803MMU0</accession>
<proteinExistence type="inferred from homology"/>
<keyword evidence="2 3" id="KW-0808">Transferase</keyword>
<dbReference type="PANTHER" id="PTHR11783">
    <property type="entry name" value="SULFOTRANSFERASE SULT"/>
    <property type="match status" value="1"/>
</dbReference>
<reference evidence="5" key="2">
    <citation type="submission" date="2021-03" db="UniProtKB">
        <authorList>
            <consortium name="EnsemblPlants"/>
        </authorList>
    </citation>
    <scope>IDENTIFICATION</scope>
</reference>
<dbReference type="SUPFAM" id="SSF52540">
    <property type="entry name" value="P-loop containing nucleoside triphosphate hydrolases"/>
    <property type="match status" value="1"/>
</dbReference>
<name>A0A803MMU0_CHEQI</name>
<dbReference type="Proteomes" id="UP000596660">
    <property type="component" value="Unplaced"/>
</dbReference>
<dbReference type="Gramene" id="AUR62032591-RA">
    <property type="protein sequence ID" value="AUR62032591-RA:cds"/>
    <property type="gene ID" value="AUR62032591"/>
</dbReference>
<evidence type="ECO:0000313" key="5">
    <source>
        <dbReference type="EnsemblPlants" id="AUR62032591-RA:cds"/>
    </source>
</evidence>
<evidence type="ECO:0000313" key="6">
    <source>
        <dbReference type="Proteomes" id="UP000596660"/>
    </source>
</evidence>
<feature type="domain" description="Sulfotransferase" evidence="4">
    <location>
        <begin position="1"/>
        <end position="182"/>
    </location>
</feature>
<dbReference type="Pfam" id="PF00685">
    <property type="entry name" value="Sulfotransfer_1"/>
    <property type="match status" value="1"/>
</dbReference>
<dbReference type="AlphaFoldDB" id="A0A803MMU0"/>
<dbReference type="InterPro" id="IPR000863">
    <property type="entry name" value="Sulfotransferase_dom"/>
</dbReference>
<evidence type="ECO:0000259" key="4">
    <source>
        <dbReference type="Pfam" id="PF00685"/>
    </source>
</evidence>
<organism evidence="5 6">
    <name type="scientific">Chenopodium quinoa</name>
    <name type="common">Quinoa</name>
    <dbReference type="NCBI Taxonomy" id="63459"/>
    <lineage>
        <taxon>Eukaryota</taxon>
        <taxon>Viridiplantae</taxon>
        <taxon>Streptophyta</taxon>
        <taxon>Embryophyta</taxon>
        <taxon>Tracheophyta</taxon>
        <taxon>Spermatophyta</taxon>
        <taxon>Magnoliopsida</taxon>
        <taxon>eudicotyledons</taxon>
        <taxon>Gunneridae</taxon>
        <taxon>Pentapetalae</taxon>
        <taxon>Caryophyllales</taxon>
        <taxon>Chenopodiaceae</taxon>
        <taxon>Chenopodioideae</taxon>
        <taxon>Atripliceae</taxon>
        <taxon>Chenopodium</taxon>
    </lineage>
</organism>
<evidence type="ECO:0000256" key="3">
    <source>
        <dbReference type="RuleBase" id="RU361155"/>
    </source>
</evidence>
<dbReference type="EC" id="2.8.2.-" evidence="3"/>